<name>A0A4Y2FWE7_ARAVE</name>
<sequence>MKKLQDLTKLFVAKSRYIRAGVRDGIVEKFVVPIIIKIEKGETTLIANISDLKALHIDDDIKIYQAKVHLITSLHSSSAGSVGASDIQLNDAQGRRNNSVERDVTERVVTGTDVSFGICDRLEEDTSVVDVVERGEFILTSLGFVWSTTICKLFNCG</sequence>
<proteinExistence type="predicted"/>
<comment type="caution">
    <text evidence="1">The sequence shown here is derived from an EMBL/GenBank/DDBJ whole genome shotgun (WGS) entry which is preliminary data.</text>
</comment>
<organism evidence="1 2">
    <name type="scientific">Araneus ventricosus</name>
    <name type="common">Orbweaver spider</name>
    <name type="synonym">Epeira ventricosa</name>
    <dbReference type="NCBI Taxonomy" id="182803"/>
    <lineage>
        <taxon>Eukaryota</taxon>
        <taxon>Metazoa</taxon>
        <taxon>Ecdysozoa</taxon>
        <taxon>Arthropoda</taxon>
        <taxon>Chelicerata</taxon>
        <taxon>Arachnida</taxon>
        <taxon>Araneae</taxon>
        <taxon>Araneomorphae</taxon>
        <taxon>Entelegynae</taxon>
        <taxon>Araneoidea</taxon>
        <taxon>Araneidae</taxon>
        <taxon>Araneus</taxon>
    </lineage>
</organism>
<gene>
    <name evidence="1" type="ORF">AVEN_180720_1</name>
</gene>
<protein>
    <submittedName>
        <fullName evidence="1">Uncharacterized protein</fullName>
    </submittedName>
</protein>
<keyword evidence="2" id="KW-1185">Reference proteome</keyword>
<dbReference type="Proteomes" id="UP000499080">
    <property type="component" value="Unassembled WGS sequence"/>
</dbReference>
<evidence type="ECO:0000313" key="1">
    <source>
        <dbReference type="EMBL" id="GBM45852.1"/>
    </source>
</evidence>
<evidence type="ECO:0000313" key="2">
    <source>
        <dbReference type="Proteomes" id="UP000499080"/>
    </source>
</evidence>
<dbReference type="EMBL" id="BGPR01001115">
    <property type="protein sequence ID" value="GBM45852.1"/>
    <property type="molecule type" value="Genomic_DNA"/>
</dbReference>
<dbReference type="AlphaFoldDB" id="A0A4Y2FWE7"/>
<accession>A0A4Y2FWE7</accession>
<reference evidence="1 2" key="1">
    <citation type="journal article" date="2019" name="Sci. Rep.">
        <title>Orb-weaving spider Araneus ventricosus genome elucidates the spidroin gene catalogue.</title>
        <authorList>
            <person name="Kono N."/>
            <person name="Nakamura H."/>
            <person name="Ohtoshi R."/>
            <person name="Moran D.A.P."/>
            <person name="Shinohara A."/>
            <person name="Yoshida Y."/>
            <person name="Fujiwara M."/>
            <person name="Mori M."/>
            <person name="Tomita M."/>
            <person name="Arakawa K."/>
        </authorList>
    </citation>
    <scope>NUCLEOTIDE SEQUENCE [LARGE SCALE GENOMIC DNA]</scope>
</reference>